<dbReference type="Proteomes" id="UP000239899">
    <property type="component" value="Unassembled WGS sequence"/>
</dbReference>
<feature type="domain" description="RRM" evidence="5">
    <location>
        <begin position="224"/>
        <end position="302"/>
    </location>
</feature>
<evidence type="ECO:0000256" key="4">
    <source>
        <dbReference type="SAM" id="MobiDB-lite"/>
    </source>
</evidence>
<keyword evidence="7" id="KW-1185">Reference proteome</keyword>
<evidence type="ECO:0000259" key="5">
    <source>
        <dbReference type="PROSITE" id="PS50102"/>
    </source>
</evidence>
<evidence type="ECO:0000313" key="6">
    <source>
        <dbReference type="EMBL" id="PRW57791.1"/>
    </source>
</evidence>
<protein>
    <recommendedName>
        <fullName evidence="5">RRM domain-containing protein</fullName>
    </recommendedName>
</protein>
<dbReference type="InterPro" id="IPR035979">
    <property type="entry name" value="RBD_domain_sf"/>
</dbReference>
<comment type="caution">
    <text evidence="6">The sequence shown here is derived from an EMBL/GenBank/DDBJ whole genome shotgun (WGS) entry which is preliminary data.</text>
</comment>
<dbReference type="CDD" id="cd00590">
    <property type="entry name" value="RRM_SF"/>
    <property type="match status" value="1"/>
</dbReference>
<proteinExistence type="predicted"/>
<feature type="domain" description="RRM" evidence="5">
    <location>
        <begin position="333"/>
        <end position="413"/>
    </location>
</feature>
<dbReference type="SUPFAM" id="SSF54928">
    <property type="entry name" value="RNA-binding domain, RBD"/>
    <property type="match status" value="2"/>
</dbReference>
<accession>A0A2P6TUR3</accession>
<gene>
    <name evidence="6" type="ORF">C2E21_3594</name>
</gene>
<dbReference type="STRING" id="3076.A0A2P6TUR3"/>
<evidence type="ECO:0000313" key="7">
    <source>
        <dbReference type="Proteomes" id="UP000239899"/>
    </source>
</evidence>
<dbReference type="AlphaFoldDB" id="A0A2P6TUR3"/>
<dbReference type="PANTHER" id="PTHR24012">
    <property type="entry name" value="RNA BINDING PROTEIN"/>
    <property type="match status" value="1"/>
</dbReference>
<evidence type="ECO:0000256" key="2">
    <source>
        <dbReference type="ARBA" id="ARBA00022884"/>
    </source>
</evidence>
<dbReference type="InterPro" id="IPR000504">
    <property type="entry name" value="RRM_dom"/>
</dbReference>
<dbReference type="GO" id="GO:0003723">
    <property type="term" value="F:RNA binding"/>
    <property type="evidence" value="ECO:0007669"/>
    <property type="project" value="UniProtKB-UniRule"/>
</dbReference>
<dbReference type="Gene3D" id="3.30.70.330">
    <property type="match status" value="2"/>
</dbReference>
<dbReference type="PROSITE" id="PS50102">
    <property type="entry name" value="RRM"/>
    <property type="match status" value="2"/>
</dbReference>
<organism evidence="6 7">
    <name type="scientific">Chlorella sorokiniana</name>
    <name type="common">Freshwater green alga</name>
    <dbReference type="NCBI Taxonomy" id="3076"/>
    <lineage>
        <taxon>Eukaryota</taxon>
        <taxon>Viridiplantae</taxon>
        <taxon>Chlorophyta</taxon>
        <taxon>core chlorophytes</taxon>
        <taxon>Trebouxiophyceae</taxon>
        <taxon>Chlorellales</taxon>
        <taxon>Chlorellaceae</taxon>
        <taxon>Chlorella clade</taxon>
        <taxon>Chlorella</taxon>
    </lineage>
</organism>
<feature type="compositionally biased region" description="Low complexity" evidence="4">
    <location>
        <begin position="143"/>
        <end position="153"/>
    </location>
</feature>
<keyword evidence="1" id="KW-0677">Repeat</keyword>
<keyword evidence="2 3" id="KW-0694">RNA-binding</keyword>
<dbReference type="InterPro" id="IPR012677">
    <property type="entry name" value="Nucleotide-bd_a/b_plait_sf"/>
</dbReference>
<reference evidence="6 7" key="1">
    <citation type="journal article" date="2018" name="Plant J.">
        <title>Genome sequences of Chlorella sorokiniana UTEX 1602 and Micractinium conductrix SAG 241.80: implications to maltose excretion by a green alga.</title>
        <authorList>
            <person name="Arriola M.B."/>
            <person name="Velmurugan N."/>
            <person name="Zhang Y."/>
            <person name="Plunkett M.H."/>
            <person name="Hondzo H."/>
            <person name="Barney B.M."/>
        </authorList>
    </citation>
    <scope>NUCLEOTIDE SEQUENCE [LARGE SCALE GENOMIC DNA]</scope>
    <source>
        <strain evidence="7">UTEX 1602</strain>
    </source>
</reference>
<dbReference type="Pfam" id="PF00076">
    <property type="entry name" value="RRM_1"/>
    <property type="match status" value="1"/>
</dbReference>
<evidence type="ECO:0000256" key="3">
    <source>
        <dbReference type="PROSITE-ProRule" id="PRU00176"/>
    </source>
</evidence>
<dbReference type="OrthoDB" id="6159137at2759"/>
<dbReference type="SMART" id="SM00360">
    <property type="entry name" value="RRM"/>
    <property type="match status" value="3"/>
</dbReference>
<feature type="region of interest" description="Disordered" evidence="4">
    <location>
        <begin position="143"/>
        <end position="173"/>
    </location>
</feature>
<evidence type="ECO:0000256" key="1">
    <source>
        <dbReference type="ARBA" id="ARBA00022737"/>
    </source>
</evidence>
<sequence length="415" mass="43067">MESNCVLVSGLDATVHASEMRVLFESAGPVTQIAALSPSAAGGEAAVLIWFASPGSAKEAADLFNDHPHAGTFLEVKLTDGAAAARALAALTEVQTAAPGTGTRASSMPRTDSASLTGAAAAGAAITFPGGASVPMPAPFASSASAAPSASATPEPPVFGGPDFNPDEWAVPADWKPPTAAAAAAAVPAPVTMPAAAPAAKPAAAAKAAAAKPGVPVWETDSRCRIFIQGLRPGCSADDLKSYFSRFGSLVDASVVPKQHIGFLTFAKPEDGETCLNAVHNTSVPKLSPSGAEPLRLEFRDLDKIRRHMTKTAECGHMTKTAERPDVVPTPTTRVFIGYFPRSTKRRDVEIELQRYGELREVMLGGGTDGGELYCFVQYCRVQDAAAMYKAVHGNAIPTLAGGRKLVCAFKEPRR</sequence>
<dbReference type="EMBL" id="LHPG02000006">
    <property type="protein sequence ID" value="PRW57791.1"/>
    <property type="molecule type" value="Genomic_DNA"/>
</dbReference>
<name>A0A2P6TUR3_CHLSO</name>